<dbReference type="AlphaFoldDB" id="A0A5B7JYX8"/>
<comment type="caution">
    <text evidence="1">The sequence shown here is derived from an EMBL/GenBank/DDBJ whole genome shotgun (WGS) entry which is preliminary data.</text>
</comment>
<proteinExistence type="predicted"/>
<protein>
    <submittedName>
        <fullName evidence="1">Uncharacterized protein</fullName>
    </submittedName>
</protein>
<evidence type="ECO:0000313" key="2">
    <source>
        <dbReference type="Proteomes" id="UP000324222"/>
    </source>
</evidence>
<keyword evidence="2" id="KW-1185">Reference proteome</keyword>
<name>A0A5B7JYX8_PORTR</name>
<dbReference type="Proteomes" id="UP000324222">
    <property type="component" value="Unassembled WGS sequence"/>
</dbReference>
<reference evidence="1 2" key="1">
    <citation type="submission" date="2019-05" db="EMBL/GenBank/DDBJ databases">
        <title>Another draft genome of Portunus trituberculatus and its Hox gene families provides insights of decapod evolution.</title>
        <authorList>
            <person name="Jeong J.-H."/>
            <person name="Song I."/>
            <person name="Kim S."/>
            <person name="Choi T."/>
            <person name="Kim D."/>
            <person name="Ryu S."/>
            <person name="Kim W."/>
        </authorList>
    </citation>
    <scope>NUCLEOTIDE SEQUENCE [LARGE SCALE GENOMIC DNA]</scope>
    <source>
        <tissue evidence="1">Muscle</tissue>
    </source>
</reference>
<sequence>MSHFKISGEQRDGQRFSLRTVARVTRFKSITLGIPL</sequence>
<accession>A0A5B7JYX8</accession>
<evidence type="ECO:0000313" key="1">
    <source>
        <dbReference type="EMBL" id="MPC99815.1"/>
    </source>
</evidence>
<dbReference type="EMBL" id="VSRR010120039">
    <property type="protein sequence ID" value="MPC99815.1"/>
    <property type="molecule type" value="Genomic_DNA"/>
</dbReference>
<organism evidence="1 2">
    <name type="scientific">Portunus trituberculatus</name>
    <name type="common">Swimming crab</name>
    <name type="synonym">Neptunus trituberculatus</name>
    <dbReference type="NCBI Taxonomy" id="210409"/>
    <lineage>
        <taxon>Eukaryota</taxon>
        <taxon>Metazoa</taxon>
        <taxon>Ecdysozoa</taxon>
        <taxon>Arthropoda</taxon>
        <taxon>Crustacea</taxon>
        <taxon>Multicrustacea</taxon>
        <taxon>Malacostraca</taxon>
        <taxon>Eumalacostraca</taxon>
        <taxon>Eucarida</taxon>
        <taxon>Decapoda</taxon>
        <taxon>Pleocyemata</taxon>
        <taxon>Brachyura</taxon>
        <taxon>Eubrachyura</taxon>
        <taxon>Portunoidea</taxon>
        <taxon>Portunidae</taxon>
        <taxon>Portuninae</taxon>
        <taxon>Portunus</taxon>
    </lineage>
</organism>
<gene>
    <name evidence="1" type="ORF">E2C01_095255</name>
</gene>